<keyword evidence="1" id="KW-0808">Transferase</keyword>
<protein>
    <submittedName>
        <fullName evidence="1">Pyridoxine 5'-phosphate synthase</fullName>
        <ecNumber evidence="1">2.6.99.2</ecNumber>
    </submittedName>
</protein>
<dbReference type="EC" id="2.6.99.2" evidence="1"/>
<comment type="caution">
    <text evidence="1">The sequence shown here is derived from an EMBL/GenBank/DDBJ whole genome shotgun (WGS) entry which is preliminary data.</text>
</comment>
<dbReference type="EMBL" id="JAENHL010000004">
    <property type="protein sequence ID" value="MBK1865381.1"/>
    <property type="molecule type" value="Genomic_DNA"/>
</dbReference>
<organism evidence="1 2">
    <name type="scientific">Taklimakanibacter albus</name>
    <dbReference type="NCBI Taxonomy" id="2800327"/>
    <lineage>
        <taxon>Bacteria</taxon>
        <taxon>Pseudomonadati</taxon>
        <taxon>Pseudomonadota</taxon>
        <taxon>Alphaproteobacteria</taxon>
        <taxon>Hyphomicrobiales</taxon>
        <taxon>Aestuariivirgaceae</taxon>
        <taxon>Taklimakanibacter</taxon>
    </lineage>
</organism>
<accession>A0ACC5QYB0</accession>
<dbReference type="Proteomes" id="UP000616151">
    <property type="component" value="Unassembled WGS sequence"/>
</dbReference>
<gene>
    <name evidence="1" type="ORF">JHL16_03375</name>
</gene>
<evidence type="ECO:0000313" key="1">
    <source>
        <dbReference type="EMBL" id="MBK1865381.1"/>
    </source>
</evidence>
<evidence type="ECO:0000313" key="2">
    <source>
        <dbReference type="Proteomes" id="UP000616151"/>
    </source>
</evidence>
<proteinExistence type="predicted"/>
<reference evidence="1" key="1">
    <citation type="submission" date="2021-01" db="EMBL/GenBank/DDBJ databases">
        <authorList>
            <person name="Sun Q."/>
        </authorList>
    </citation>
    <scope>NUCLEOTIDE SEQUENCE</scope>
    <source>
        <strain evidence="1">YIM B02566</strain>
    </source>
</reference>
<name>A0ACC5QYB0_9HYPH</name>
<keyword evidence="2" id="KW-1185">Reference proteome</keyword>
<sequence>MSTKLSVNVNAIAFLRNRRNLPWPSVEGLGRIALQAGAYGLTVHPRPDERHIRRSDVGILKDMIRKEYPGREFNIEGNPDPDFVKLVLAAKPDQVTLVPDDIGQATSDHGWDIATHKSFLTDVIGKLKSQSMRVSIFIDAEPELAFQAKDVGADRVEIYTGPYGGAFEPLALEREFRKVVATGKAAEKAGVGLNAGHDLTRENLPRLVAALPNLREVSIGHAITADALVFGMAETVRLFRMACGDKISEAA</sequence>